<proteinExistence type="predicted"/>
<name>A0ACB9E2I2_CICIN</name>
<dbReference type="EMBL" id="CM042012">
    <property type="protein sequence ID" value="KAI3752890.1"/>
    <property type="molecule type" value="Genomic_DNA"/>
</dbReference>
<dbReference type="Proteomes" id="UP001055811">
    <property type="component" value="Linkage Group LG04"/>
</dbReference>
<protein>
    <submittedName>
        <fullName evidence="1">Uncharacterized protein</fullName>
    </submittedName>
</protein>
<comment type="caution">
    <text evidence="1">The sequence shown here is derived from an EMBL/GenBank/DDBJ whole genome shotgun (WGS) entry which is preliminary data.</text>
</comment>
<accession>A0ACB9E2I2</accession>
<keyword evidence="2" id="KW-1185">Reference proteome</keyword>
<evidence type="ECO:0000313" key="1">
    <source>
        <dbReference type="EMBL" id="KAI3752890.1"/>
    </source>
</evidence>
<gene>
    <name evidence="1" type="ORF">L2E82_24931</name>
</gene>
<evidence type="ECO:0000313" key="2">
    <source>
        <dbReference type="Proteomes" id="UP001055811"/>
    </source>
</evidence>
<reference evidence="2" key="1">
    <citation type="journal article" date="2022" name="Mol. Ecol. Resour.">
        <title>The genomes of chicory, endive, great burdock and yacon provide insights into Asteraceae palaeo-polyploidization history and plant inulin production.</title>
        <authorList>
            <person name="Fan W."/>
            <person name="Wang S."/>
            <person name="Wang H."/>
            <person name="Wang A."/>
            <person name="Jiang F."/>
            <person name="Liu H."/>
            <person name="Zhao H."/>
            <person name="Xu D."/>
            <person name="Zhang Y."/>
        </authorList>
    </citation>
    <scope>NUCLEOTIDE SEQUENCE [LARGE SCALE GENOMIC DNA]</scope>
    <source>
        <strain evidence="2">cv. Punajuju</strain>
    </source>
</reference>
<organism evidence="1 2">
    <name type="scientific">Cichorium intybus</name>
    <name type="common">Chicory</name>
    <dbReference type="NCBI Taxonomy" id="13427"/>
    <lineage>
        <taxon>Eukaryota</taxon>
        <taxon>Viridiplantae</taxon>
        <taxon>Streptophyta</taxon>
        <taxon>Embryophyta</taxon>
        <taxon>Tracheophyta</taxon>
        <taxon>Spermatophyta</taxon>
        <taxon>Magnoliopsida</taxon>
        <taxon>eudicotyledons</taxon>
        <taxon>Gunneridae</taxon>
        <taxon>Pentapetalae</taxon>
        <taxon>asterids</taxon>
        <taxon>campanulids</taxon>
        <taxon>Asterales</taxon>
        <taxon>Asteraceae</taxon>
        <taxon>Cichorioideae</taxon>
        <taxon>Cichorieae</taxon>
        <taxon>Cichoriinae</taxon>
        <taxon>Cichorium</taxon>
    </lineage>
</organism>
<reference evidence="1 2" key="2">
    <citation type="journal article" date="2022" name="Mol. Ecol. Resour.">
        <title>The genomes of chicory, endive, great burdock and yacon provide insights into Asteraceae paleo-polyploidization history and plant inulin production.</title>
        <authorList>
            <person name="Fan W."/>
            <person name="Wang S."/>
            <person name="Wang H."/>
            <person name="Wang A."/>
            <person name="Jiang F."/>
            <person name="Liu H."/>
            <person name="Zhao H."/>
            <person name="Xu D."/>
            <person name="Zhang Y."/>
        </authorList>
    </citation>
    <scope>NUCLEOTIDE SEQUENCE [LARGE SCALE GENOMIC DNA]</scope>
    <source>
        <strain evidence="2">cv. Punajuju</strain>
        <tissue evidence="1">Leaves</tissue>
    </source>
</reference>
<sequence>MDELAPSMHVGTVLFFSANKDNNPKFLDRLEKPLEKTLKRYYPLAGRYVQEMRAVDCNDQGAEFIYSKADMSLQDILDSRWDAKLIDKFIPAIMLGGADEITYPILAIQVNTFVCGGVGLGVSISHRIADASTLSSFLNEWAAMSREENAVDFTGSGFHVPSWFPGRGLPPHKIVPTDLVTKKLSFSESEIAHMKAQFLINDKNDTKYLSRVQIVSAIIWKTLVNVDQATCTQPRDSFLLQALNLRGRTASLIPKDSFGNLLVLFPTKSSTNDASTQGWCKFPFYEADFGFGNPIWVTIGSVPIKNVVFLLDGMRGKGVDAYVCMELKDVPYFEEALDKNAIDTKK</sequence>